<proteinExistence type="predicted"/>
<dbReference type="PANTHER" id="PTHR43591">
    <property type="entry name" value="METHYLTRANSFERASE"/>
    <property type="match status" value="1"/>
</dbReference>
<dbReference type="InterPro" id="IPR029063">
    <property type="entry name" value="SAM-dependent_MTases_sf"/>
</dbReference>
<protein>
    <submittedName>
        <fullName evidence="2">Ubiquinone/menaquinone biosynthesis methyltransferase</fullName>
    </submittedName>
</protein>
<dbReference type="GO" id="GO:0008757">
    <property type="term" value="F:S-adenosylmethionine-dependent methyltransferase activity"/>
    <property type="evidence" value="ECO:0007669"/>
    <property type="project" value="InterPro"/>
</dbReference>
<dbReference type="Pfam" id="PF13649">
    <property type="entry name" value="Methyltransf_25"/>
    <property type="match status" value="1"/>
</dbReference>
<feature type="domain" description="Methyltransferase" evidence="1">
    <location>
        <begin position="19"/>
        <end position="102"/>
    </location>
</feature>
<keyword evidence="2" id="KW-0808">Transferase</keyword>
<keyword evidence="3" id="KW-1185">Reference proteome</keyword>
<dbReference type="EMBL" id="BMCP01000002">
    <property type="protein sequence ID" value="GGE41844.1"/>
    <property type="molecule type" value="Genomic_DNA"/>
</dbReference>
<dbReference type="InterPro" id="IPR041698">
    <property type="entry name" value="Methyltransf_25"/>
</dbReference>
<dbReference type="GO" id="GO:0032259">
    <property type="term" value="P:methylation"/>
    <property type="evidence" value="ECO:0007669"/>
    <property type="project" value="UniProtKB-KW"/>
</dbReference>
<dbReference type="Gene3D" id="3.40.50.150">
    <property type="entry name" value="Vaccinia Virus protein VP39"/>
    <property type="match status" value="1"/>
</dbReference>
<comment type="caution">
    <text evidence="2">The sequence shown here is derived from an EMBL/GenBank/DDBJ whole genome shotgun (WGS) entry which is preliminary data.</text>
</comment>
<dbReference type="Proteomes" id="UP000602745">
    <property type="component" value="Unassembled WGS sequence"/>
</dbReference>
<keyword evidence="2" id="KW-0830">Ubiquinone</keyword>
<evidence type="ECO:0000259" key="1">
    <source>
        <dbReference type="Pfam" id="PF13649"/>
    </source>
</evidence>
<sequence length="217" mass="23415">MDALTFILQALPDAAGARVLDVGSGRGGLARPLQQAGLHWLGLEIDPEAAAACAKAGHPVIRGDARALPFEDRSFAGAIFLNSLHHVPVAFMASALAEALRVAGRVIIVEPRAYGGLFDALKPIDDETEVRRAAQAAIVRFCDAAKLQREEEWVRVERFADFETFVQRMVAADQTRAEGARLKRADLERAFMSAAVPCGRGGFDLMQPMIGHVVSRA</sequence>
<keyword evidence="2" id="KW-0489">Methyltransferase</keyword>
<name>A0A8J2VWR2_9RHOB</name>
<reference evidence="2" key="1">
    <citation type="journal article" date="2014" name="Int. J. Syst. Evol. Microbiol.">
        <title>Complete genome sequence of Corynebacterium casei LMG S-19264T (=DSM 44701T), isolated from a smear-ripened cheese.</title>
        <authorList>
            <consortium name="US DOE Joint Genome Institute (JGI-PGF)"/>
            <person name="Walter F."/>
            <person name="Albersmeier A."/>
            <person name="Kalinowski J."/>
            <person name="Ruckert C."/>
        </authorList>
    </citation>
    <scope>NUCLEOTIDE SEQUENCE</scope>
    <source>
        <strain evidence="2">CCM 7684</strain>
    </source>
</reference>
<dbReference type="CDD" id="cd02440">
    <property type="entry name" value="AdoMet_MTases"/>
    <property type="match status" value="1"/>
</dbReference>
<dbReference type="RefSeq" id="WP_188409487.1">
    <property type="nucleotide sequence ID" value="NZ_BMCP01000002.1"/>
</dbReference>
<organism evidence="2 3">
    <name type="scientific">Agaricicola taiwanensis</name>
    <dbReference type="NCBI Taxonomy" id="591372"/>
    <lineage>
        <taxon>Bacteria</taxon>
        <taxon>Pseudomonadati</taxon>
        <taxon>Pseudomonadota</taxon>
        <taxon>Alphaproteobacteria</taxon>
        <taxon>Rhodobacterales</taxon>
        <taxon>Paracoccaceae</taxon>
        <taxon>Agaricicola</taxon>
    </lineage>
</organism>
<accession>A0A8J2VWR2</accession>
<evidence type="ECO:0000313" key="2">
    <source>
        <dbReference type="EMBL" id="GGE41844.1"/>
    </source>
</evidence>
<dbReference type="AlphaFoldDB" id="A0A8J2VWR2"/>
<dbReference type="SUPFAM" id="SSF53335">
    <property type="entry name" value="S-adenosyl-L-methionine-dependent methyltransferases"/>
    <property type="match status" value="1"/>
</dbReference>
<gene>
    <name evidence="2" type="ORF">GCM10007276_18960</name>
</gene>
<reference evidence="2" key="2">
    <citation type="submission" date="2020-09" db="EMBL/GenBank/DDBJ databases">
        <authorList>
            <person name="Sun Q."/>
            <person name="Sedlacek I."/>
        </authorList>
    </citation>
    <scope>NUCLEOTIDE SEQUENCE</scope>
    <source>
        <strain evidence="2">CCM 7684</strain>
    </source>
</reference>
<evidence type="ECO:0000313" key="3">
    <source>
        <dbReference type="Proteomes" id="UP000602745"/>
    </source>
</evidence>